<dbReference type="AlphaFoldDB" id="A0A7M7QCT3"/>
<dbReference type="EnsemblMetazoa" id="XM_031929508">
    <property type="protein sequence ID" value="XP_031785368"/>
    <property type="gene ID" value="LOC100678558"/>
</dbReference>
<reference evidence="2" key="1">
    <citation type="submission" date="2021-01" db="UniProtKB">
        <authorList>
            <consortium name="EnsemblMetazoa"/>
        </authorList>
    </citation>
    <scope>IDENTIFICATION</scope>
</reference>
<organism evidence="2 3">
    <name type="scientific">Nasonia vitripennis</name>
    <name type="common">Parasitic wasp</name>
    <dbReference type="NCBI Taxonomy" id="7425"/>
    <lineage>
        <taxon>Eukaryota</taxon>
        <taxon>Metazoa</taxon>
        <taxon>Ecdysozoa</taxon>
        <taxon>Arthropoda</taxon>
        <taxon>Hexapoda</taxon>
        <taxon>Insecta</taxon>
        <taxon>Pterygota</taxon>
        <taxon>Neoptera</taxon>
        <taxon>Endopterygota</taxon>
        <taxon>Hymenoptera</taxon>
        <taxon>Apocrita</taxon>
        <taxon>Proctotrupomorpha</taxon>
        <taxon>Chalcidoidea</taxon>
        <taxon>Pteromalidae</taxon>
        <taxon>Pteromalinae</taxon>
        <taxon>Nasonia</taxon>
    </lineage>
</organism>
<evidence type="ECO:0000256" key="1">
    <source>
        <dbReference type="SAM" id="MobiDB-lite"/>
    </source>
</evidence>
<sequence>MGEVERYATSKNIDKRHREAPFCEVHRVVYEAAVAFSRPDAPRLTEGNKEDHLARSLKHR</sequence>
<feature type="compositionally biased region" description="Basic and acidic residues" evidence="1">
    <location>
        <begin position="40"/>
        <end position="54"/>
    </location>
</feature>
<keyword evidence="3" id="KW-1185">Reference proteome</keyword>
<dbReference type="GeneID" id="100678558"/>
<evidence type="ECO:0000313" key="3">
    <source>
        <dbReference type="Proteomes" id="UP000002358"/>
    </source>
</evidence>
<name>A0A7M7QCT3_NASVI</name>
<feature type="region of interest" description="Disordered" evidence="1">
    <location>
        <begin position="39"/>
        <end position="60"/>
    </location>
</feature>
<accession>A0A7M7QCT3</accession>
<protein>
    <submittedName>
        <fullName evidence="2">Uncharacterized protein</fullName>
    </submittedName>
</protein>
<dbReference type="RefSeq" id="XP_031785368.1">
    <property type="nucleotide sequence ID" value="XM_031929508.1"/>
</dbReference>
<dbReference type="Proteomes" id="UP000002358">
    <property type="component" value="Chromosome 4"/>
</dbReference>
<evidence type="ECO:0000313" key="2">
    <source>
        <dbReference type="EnsemblMetazoa" id="XP_031785368"/>
    </source>
</evidence>
<proteinExistence type="predicted"/>